<dbReference type="PANTHER" id="PTHR23024:SF24">
    <property type="entry name" value="ALPHA_BETA HYDROLASE FOLD-3 DOMAIN-CONTAINING PROTEIN"/>
    <property type="match status" value="1"/>
</dbReference>
<dbReference type="AlphaFoldDB" id="A0AAN8I105"/>
<sequence>MTDSNPSPVPREGYRPEWLALEDASGGRYQMVGDFNVDCPTYNAIFSMMSKQWPQLDDELDISNEKTDESCNNTDVRIYRPKAIPVTPLPLMIFYHGGGYIAGTLDTEDAHCRYFAAKTPCLVISVNYEKVVEPGVNLDKIINQYGVPSVPWCRNRGTELGADPSSTILCGGSAGAFLCAQVAYHYMERGGASPVTGLVLLFAVAFPYDYGENGKYKEKYTAWTENGFAQVPVINRKLAEIIWSRYEADFNSPKHFPGLADNLSEWPPTYIVAAEKDCFRDDGRLLDELLRQSGVPSKLEYYEGLPHYFHVFPALAVAHEMMANSVEGVRFILSHQGSR</sequence>
<dbReference type="PANTHER" id="PTHR23024">
    <property type="entry name" value="ARYLACETAMIDE DEACETYLASE"/>
    <property type="match status" value="1"/>
</dbReference>
<dbReference type="InterPro" id="IPR029058">
    <property type="entry name" value="AB_hydrolase_fold"/>
</dbReference>
<dbReference type="Proteomes" id="UP001316803">
    <property type="component" value="Unassembled WGS sequence"/>
</dbReference>
<evidence type="ECO:0000313" key="2">
    <source>
        <dbReference type="EMBL" id="KAK5947732.1"/>
    </source>
</evidence>
<dbReference type="InterPro" id="IPR050466">
    <property type="entry name" value="Carboxylest/Gibb_receptor"/>
</dbReference>
<gene>
    <name evidence="2" type="ORF">OHC33_011255</name>
</gene>
<evidence type="ECO:0000259" key="1">
    <source>
        <dbReference type="Pfam" id="PF07859"/>
    </source>
</evidence>
<protein>
    <recommendedName>
        <fullName evidence="1">Alpha/beta hydrolase fold-3 domain-containing protein</fullName>
    </recommendedName>
</protein>
<dbReference type="InterPro" id="IPR013094">
    <property type="entry name" value="AB_hydrolase_3"/>
</dbReference>
<name>A0AAN8I105_9EURO</name>
<dbReference type="Pfam" id="PF07859">
    <property type="entry name" value="Abhydrolase_3"/>
    <property type="match status" value="1"/>
</dbReference>
<feature type="domain" description="Alpha/beta hydrolase fold-3" evidence="1">
    <location>
        <begin position="92"/>
        <end position="310"/>
    </location>
</feature>
<dbReference type="EMBL" id="JAKLMC020000080">
    <property type="protein sequence ID" value="KAK5947732.1"/>
    <property type="molecule type" value="Genomic_DNA"/>
</dbReference>
<evidence type="ECO:0000313" key="3">
    <source>
        <dbReference type="Proteomes" id="UP001316803"/>
    </source>
</evidence>
<reference evidence="2 3" key="1">
    <citation type="submission" date="2022-12" db="EMBL/GenBank/DDBJ databases">
        <title>Genomic features and morphological characterization of a novel Knufia sp. strain isolated from spacecraft assembly facility.</title>
        <authorList>
            <person name="Teixeira M."/>
            <person name="Chander A.M."/>
            <person name="Stajich J.E."/>
            <person name="Venkateswaran K."/>
        </authorList>
    </citation>
    <scope>NUCLEOTIDE SEQUENCE [LARGE SCALE GENOMIC DNA]</scope>
    <source>
        <strain evidence="2 3">FJI-L2-BK-P2</strain>
    </source>
</reference>
<dbReference type="GO" id="GO:0016787">
    <property type="term" value="F:hydrolase activity"/>
    <property type="evidence" value="ECO:0007669"/>
    <property type="project" value="InterPro"/>
</dbReference>
<dbReference type="SUPFAM" id="SSF53474">
    <property type="entry name" value="alpha/beta-Hydrolases"/>
    <property type="match status" value="1"/>
</dbReference>
<organism evidence="2 3">
    <name type="scientific">Knufia fluminis</name>
    <dbReference type="NCBI Taxonomy" id="191047"/>
    <lineage>
        <taxon>Eukaryota</taxon>
        <taxon>Fungi</taxon>
        <taxon>Dikarya</taxon>
        <taxon>Ascomycota</taxon>
        <taxon>Pezizomycotina</taxon>
        <taxon>Eurotiomycetes</taxon>
        <taxon>Chaetothyriomycetidae</taxon>
        <taxon>Chaetothyriales</taxon>
        <taxon>Trichomeriaceae</taxon>
        <taxon>Knufia</taxon>
    </lineage>
</organism>
<comment type="caution">
    <text evidence="2">The sequence shown here is derived from an EMBL/GenBank/DDBJ whole genome shotgun (WGS) entry which is preliminary data.</text>
</comment>
<keyword evidence="3" id="KW-1185">Reference proteome</keyword>
<proteinExistence type="predicted"/>
<dbReference type="Gene3D" id="3.40.50.1820">
    <property type="entry name" value="alpha/beta hydrolase"/>
    <property type="match status" value="1"/>
</dbReference>
<accession>A0AAN8I105</accession>